<feature type="chain" id="PRO_5040815000" description="Outer membrane protein beta-barrel domain-containing protein" evidence="1">
    <location>
        <begin position="20"/>
        <end position="268"/>
    </location>
</feature>
<dbReference type="AlphaFoldDB" id="A0A9X3B6K2"/>
<proteinExistence type="predicted"/>
<organism evidence="2 3">
    <name type="scientific">Paraflavisolibacter caeni</name>
    <dbReference type="NCBI Taxonomy" id="2982496"/>
    <lineage>
        <taxon>Bacteria</taxon>
        <taxon>Pseudomonadati</taxon>
        <taxon>Bacteroidota</taxon>
        <taxon>Chitinophagia</taxon>
        <taxon>Chitinophagales</taxon>
        <taxon>Chitinophagaceae</taxon>
        <taxon>Paraflavisolibacter</taxon>
    </lineage>
</organism>
<reference evidence="2" key="2">
    <citation type="submission" date="2023-04" db="EMBL/GenBank/DDBJ databases">
        <title>Paracnuella aquatica gen. nov., sp. nov., a member of the family Chitinophagaceae isolated from a hot spring.</title>
        <authorList>
            <person name="Wang C."/>
        </authorList>
    </citation>
    <scope>NUCLEOTIDE SEQUENCE</scope>
    <source>
        <strain evidence="2">LB-8</strain>
    </source>
</reference>
<keyword evidence="1" id="KW-0732">Signal</keyword>
<evidence type="ECO:0000313" key="2">
    <source>
        <dbReference type="EMBL" id="MCU7548165.1"/>
    </source>
</evidence>
<dbReference type="Proteomes" id="UP001155483">
    <property type="component" value="Unassembled WGS sequence"/>
</dbReference>
<protein>
    <recommendedName>
        <fullName evidence="4">Outer membrane protein beta-barrel domain-containing protein</fullName>
    </recommendedName>
</protein>
<name>A0A9X3B6K2_9BACT</name>
<keyword evidence="3" id="KW-1185">Reference proteome</keyword>
<dbReference type="RefSeq" id="WP_279295609.1">
    <property type="nucleotide sequence ID" value="NZ_JAOTIF010000001.1"/>
</dbReference>
<gene>
    <name evidence="2" type="ORF">OCK74_03525</name>
</gene>
<feature type="signal peptide" evidence="1">
    <location>
        <begin position="1"/>
        <end position="19"/>
    </location>
</feature>
<sequence length="268" mass="30543">MRKYVLTLCLLFTLSYAFAQKDLLKGIHQFTQSTELKEADPLGNEKKDKDANVIKKTVERGWEFTIDRITKDGDYVISFLEWRSNDTLNKEYVVENERSKYFILPKAEYELSAQKWEKKGGFTVGAATTLVKIRPGSGDDLKKGGYRVPFDFDNDFNLGLLFGWKHQQTFEPNEIAHNFLAGFGITSIGVDSTTTQGYVKVKSNQSALTLSLGYLFEYNKFQIGAFAGYDLVAGEVGRQWIYRNRPWIGINLGFSIFKAQGTKEKQDN</sequence>
<dbReference type="EMBL" id="JAOTIF010000001">
    <property type="protein sequence ID" value="MCU7548165.1"/>
    <property type="molecule type" value="Genomic_DNA"/>
</dbReference>
<evidence type="ECO:0000313" key="3">
    <source>
        <dbReference type="Proteomes" id="UP001155483"/>
    </source>
</evidence>
<comment type="caution">
    <text evidence="2">The sequence shown here is derived from an EMBL/GenBank/DDBJ whole genome shotgun (WGS) entry which is preliminary data.</text>
</comment>
<evidence type="ECO:0000256" key="1">
    <source>
        <dbReference type="SAM" id="SignalP"/>
    </source>
</evidence>
<evidence type="ECO:0008006" key="4">
    <source>
        <dbReference type="Google" id="ProtNLM"/>
    </source>
</evidence>
<reference evidence="2" key="1">
    <citation type="submission" date="2022-09" db="EMBL/GenBank/DDBJ databases">
        <authorList>
            <person name="Yuan C."/>
            <person name="Ke Z."/>
        </authorList>
    </citation>
    <scope>NUCLEOTIDE SEQUENCE</scope>
    <source>
        <strain evidence="2">LB-8</strain>
    </source>
</reference>
<accession>A0A9X3B6K2</accession>